<reference evidence="2" key="1">
    <citation type="submission" date="2020-12" db="EMBL/GenBank/DDBJ databases">
        <authorList>
            <person name="Iha C."/>
        </authorList>
    </citation>
    <scope>NUCLEOTIDE SEQUENCE</scope>
</reference>
<organism evidence="2 3">
    <name type="scientific">Ostreobium quekettii</name>
    <dbReference type="NCBI Taxonomy" id="121088"/>
    <lineage>
        <taxon>Eukaryota</taxon>
        <taxon>Viridiplantae</taxon>
        <taxon>Chlorophyta</taxon>
        <taxon>core chlorophytes</taxon>
        <taxon>Ulvophyceae</taxon>
        <taxon>TCBD clade</taxon>
        <taxon>Bryopsidales</taxon>
        <taxon>Ostreobineae</taxon>
        <taxon>Ostreobiaceae</taxon>
        <taxon>Ostreobium</taxon>
    </lineage>
</organism>
<dbReference type="OrthoDB" id="10253744at2759"/>
<dbReference type="Proteomes" id="UP000708148">
    <property type="component" value="Unassembled WGS sequence"/>
</dbReference>
<dbReference type="PANTHER" id="PTHR31902">
    <property type="entry name" value="ACTIN PATCHES DISTAL PROTEIN 1"/>
    <property type="match status" value="1"/>
</dbReference>
<feature type="compositionally biased region" description="Polar residues" evidence="1">
    <location>
        <begin position="35"/>
        <end position="48"/>
    </location>
</feature>
<dbReference type="PANTHER" id="PTHR31902:SF14">
    <property type="entry name" value="ACTIN PATCHES DISTAL PROTEIN 1"/>
    <property type="match status" value="1"/>
</dbReference>
<proteinExistence type="predicted"/>
<evidence type="ECO:0000256" key="1">
    <source>
        <dbReference type="SAM" id="MobiDB-lite"/>
    </source>
</evidence>
<dbReference type="InterPro" id="IPR009737">
    <property type="entry name" value="Aim32/Apd1-like"/>
</dbReference>
<comment type="caution">
    <text evidence="2">The sequence shown here is derived from an EMBL/GenBank/DDBJ whole genome shotgun (WGS) entry which is preliminary data.</text>
</comment>
<dbReference type="AlphaFoldDB" id="A0A8S1JG93"/>
<keyword evidence="3" id="KW-1185">Reference proteome</keyword>
<protein>
    <submittedName>
        <fullName evidence="2">Uncharacterized protein</fullName>
    </submittedName>
</protein>
<evidence type="ECO:0000313" key="2">
    <source>
        <dbReference type="EMBL" id="CAD7705129.1"/>
    </source>
</evidence>
<dbReference type="EMBL" id="CAJHUC010003026">
    <property type="protein sequence ID" value="CAD7705129.1"/>
    <property type="molecule type" value="Genomic_DNA"/>
</dbReference>
<sequence length="279" mass="30233">MLRRGLAAALSRALALDAARPLSALAHTLPCPCGAQTQSQSPRTNPQCPESPPNAHGSSESAKNGKERRKATKPLIPGPNDVVRPEPGSVDRYHSHVLVRVPIDARIRSKEGRGFGKGGWAWPPVVEALAPVTAAFVAIARFGREVAAGIKVTAYEPVEADGVVLERNECELIIFPEAIEYQKLPISLLRNALTVHLFPPSSLSEHEHLSAPLPDGRQLEAVHILVCCHGSRDRRCASMGPPLAQKLHDLVVENEWEKRIRVLRVSHVGGSQVALHKSC</sequence>
<accession>A0A8S1JG93</accession>
<evidence type="ECO:0000313" key="3">
    <source>
        <dbReference type="Proteomes" id="UP000708148"/>
    </source>
</evidence>
<dbReference type="Pfam" id="PF06999">
    <property type="entry name" value="Suc_Fer-like"/>
    <property type="match status" value="1"/>
</dbReference>
<gene>
    <name evidence="2" type="ORF">OSTQU699_LOCUS10484</name>
</gene>
<name>A0A8S1JG93_9CHLO</name>
<feature type="region of interest" description="Disordered" evidence="1">
    <location>
        <begin position="34"/>
        <end position="87"/>
    </location>
</feature>